<protein>
    <submittedName>
        <fullName evidence="4">Glycosyltransferase involved in cell wall biosynthesis</fullName>
    </submittedName>
</protein>
<accession>A0A7X0P8S4</accession>
<dbReference type="Proteomes" id="UP000575083">
    <property type="component" value="Unassembled WGS sequence"/>
</dbReference>
<gene>
    <name evidence="4" type="ORF">HNP48_000084</name>
</gene>
<dbReference type="Pfam" id="PF00535">
    <property type="entry name" value="Glycos_transf_2"/>
    <property type="match status" value="1"/>
</dbReference>
<evidence type="ECO:0000313" key="5">
    <source>
        <dbReference type="Proteomes" id="UP000575083"/>
    </source>
</evidence>
<evidence type="ECO:0000256" key="2">
    <source>
        <dbReference type="SAM" id="Phobius"/>
    </source>
</evidence>
<dbReference type="SUPFAM" id="SSF53448">
    <property type="entry name" value="Nucleotide-diphospho-sugar transferases"/>
    <property type="match status" value="1"/>
</dbReference>
<dbReference type="AlphaFoldDB" id="A0A7X0P8S4"/>
<evidence type="ECO:0000313" key="4">
    <source>
        <dbReference type="EMBL" id="MBB6557420.1"/>
    </source>
</evidence>
<keyword evidence="4" id="KW-0808">Transferase</keyword>
<organism evidence="4 5">
    <name type="scientific">Acidovorax soli</name>
    <dbReference type="NCBI Taxonomy" id="592050"/>
    <lineage>
        <taxon>Bacteria</taxon>
        <taxon>Pseudomonadati</taxon>
        <taxon>Pseudomonadota</taxon>
        <taxon>Betaproteobacteria</taxon>
        <taxon>Burkholderiales</taxon>
        <taxon>Comamonadaceae</taxon>
        <taxon>Acidovorax</taxon>
    </lineage>
</organism>
<keyword evidence="2" id="KW-0812">Transmembrane</keyword>
<keyword evidence="2" id="KW-1133">Transmembrane helix</keyword>
<dbReference type="Gene3D" id="3.90.550.10">
    <property type="entry name" value="Spore Coat Polysaccharide Biosynthesis Protein SpsA, Chain A"/>
    <property type="match status" value="1"/>
</dbReference>
<comment type="caution">
    <text evidence="4">The sequence shown here is derived from an EMBL/GenBank/DDBJ whole genome shotgun (WGS) entry which is preliminary data.</text>
</comment>
<feature type="domain" description="Glycosyltransferase 2-like" evidence="3">
    <location>
        <begin position="15"/>
        <end position="151"/>
    </location>
</feature>
<comment type="similarity">
    <text evidence="1">Belongs to the glycosyltransferase 2 family. WaaE/KdtX subfamily.</text>
</comment>
<dbReference type="InterPro" id="IPR001173">
    <property type="entry name" value="Glyco_trans_2-like"/>
</dbReference>
<reference evidence="4 5" key="1">
    <citation type="submission" date="2020-08" db="EMBL/GenBank/DDBJ databases">
        <title>Functional genomics of gut bacteria from endangered species of beetles.</title>
        <authorList>
            <person name="Carlos-Shanley C."/>
        </authorList>
    </citation>
    <scope>NUCLEOTIDE SEQUENCE [LARGE SCALE GENOMIC DNA]</scope>
    <source>
        <strain evidence="4 5">S00198</strain>
    </source>
</reference>
<keyword evidence="5" id="KW-1185">Reference proteome</keyword>
<dbReference type="PANTHER" id="PTHR43630">
    <property type="entry name" value="POLY-BETA-1,6-N-ACETYL-D-GLUCOSAMINE SYNTHASE"/>
    <property type="match status" value="1"/>
</dbReference>
<dbReference type="InterPro" id="IPR029044">
    <property type="entry name" value="Nucleotide-diphossugar_trans"/>
</dbReference>
<name>A0A7X0P8S4_9BURK</name>
<evidence type="ECO:0000256" key="1">
    <source>
        <dbReference type="ARBA" id="ARBA00038494"/>
    </source>
</evidence>
<sequence length="271" mass="30186">MSVAAGDAKASPTLTVAVLTHNEAHRIEACLRSAAFADQVLVVDSGSTDNTVALAQGLGAEVHSYPDWQGFAVQRNRLLAHARGDYVFFLDADEVMTPAFQQEVQAIVRSGERAVWTIRWRMVAFGQELRYFLSQSRIERLFVRSMVREFTGVVHEQAQLHPEPGGTAVPRRLVRARLLHYTRNSVRTSLEKLTQYVMLGAAKRAELGKRGGVLRGLASGGSMFLRLYVFRLGFLCGGAGFLYCLFVALEGFFRYAALHYDRDSLTGRVIR</sequence>
<dbReference type="EMBL" id="JACHLK010000001">
    <property type="protein sequence ID" value="MBB6557420.1"/>
    <property type="molecule type" value="Genomic_DNA"/>
</dbReference>
<dbReference type="CDD" id="cd02511">
    <property type="entry name" value="Beta4Glucosyltransferase"/>
    <property type="match status" value="1"/>
</dbReference>
<feature type="transmembrane region" description="Helical" evidence="2">
    <location>
        <begin position="228"/>
        <end position="249"/>
    </location>
</feature>
<proteinExistence type="inferred from homology"/>
<dbReference type="RefSeq" id="WP_184854882.1">
    <property type="nucleotide sequence ID" value="NZ_JACHLK010000001.1"/>
</dbReference>
<evidence type="ECO:0000259" key="3">
    <source>
        <dbReference type="Pfam" id="PF00535"/>
    </source>
</evidence>
<dbReference type="GO" id="GO:0016740">
    <property type="term" value="F:transferase activity"/>
    <property type="evidence" value="ECO:0007669"/>
    <property type="project" value="UniProtKB-KW"/>
</dbReference>
<dbReference type="PANTHER" id="PTHR43630:SF2">
    <property type="entry name" value="GLYCOSYLTRANSFERASE"/>
    <property type="match status" value="1"/>
</dbReference>
<keyword evidence="2" id="KW-0472">Membrane</keyword>